<dbReference type="SUPFAM" id="SSF52402">
    <property type="entry name" value="Adenine nucleotide alpha hydrolases-like"/>
    <property type="match status" value="1"/>
</dbReference>
<dbReference type="InterPro" id="IPR006016">
    <property type="entry name" value="UspA"/>
</dbReference>
<evidence type="ECO:0000313" key="4">
    <source>
        <dbReference type="Proteomes" id="UP001596074"/>
    </source>
</evidence>
<gene>
    <name evidence="3" type="ORF">ACFPZN_01825</name>
</gene>
<dbReference type="PRINTS" id="PR01438">
    <property type="entry name" value="UNVRSLSTRESS"/>
</dbReference>
<reference evidence="4" key="1">
    <citation type="journal article" date="2019" name="Int. J. Syst. Evol. Microbiol.">
        <title>The Global Catalogue of Microorganisms (GCM) 10K type strain sequencing project: providing services to taxonomists for standard genome sequencing and annotation.</title>
        <authorList>
            <consortium name="The Broad Institute Genomics Platform"/>
            <consortium name="The Broad Institute Genome Sequencing Center for Infectious Disease"/>
            <person name="Wu L."/>
            <person name="Ma J."/>
        </authorList>
    </citation>
    <scope>NUCLEOTIDE SEQUENCE [LARGE SCALE GENOMIC DNA]</scope>
    <source>
        <strain evidence="4">KCTC 42087</strain>
    </source>
</reference>
<organism evidence="3 4">
    <name type="scientific">Actinomadura rugatobispora</name>
    <dbReference type="NCBI Taxonomy" id="1994"/>
    <lineage>
        <taxon>Bacteria</taxon>
        <taxon>Bacillati</taxon>
        <taxon>Actinomycetota</taxon>
        <taxon>Actinomycetes</taxon>
        <taxon>Streptosporangiales</taxon>
        <taxon>Thermomonosporaceae</taxon>
        <taxon>Actinomadura</taxon>
    </lineage>
</organism>
<dbReference type="Pfam" id="PF00582">
    <property type="entry name" value="Usp"/>
    <property type="match status" value="1"/>
</dbReference>
<comment type="caution">
    <text evidence="3">The sequence shown here is derived from an EMBL/GenBank/DDBJ whole genome shotgun (WGS) entry which is preliminary data.</text>
</comment>
<protein>
    <submittedName>
        <fullName evidence="3">Universal stress protein</fullName>
    </submittedName>
</protein>
<dbReference type="EMBL" id="JBHSON010000002">
    <property type="protein sequence ID" value="MFC5744346.1"/>
    <property type="molecule type" value="Genomic_DNA"/>
</dbReference>
<evidence type="ECO:0000256" key="1">
    <source>
        <dbReference type="ARBA" id="ARBA00008791"/>
    </source>
</evidence>
<name>A0ABW0ZMC3_9ACTN</name>
<dbReference type="RefSeq" id="WP_378279427.1">
    <property type="nucleotide sequence ID" value="NZ_JBHSON010000002.1"/>
</dbReference>
<sequence length="148" mass="15941">MQVMPAQRCVIVGVDGSPNSIAALRRAAEEARRRRARLDVVRVLAPEPGASPHPLRTAREWLRLRSLVARIVTRSQHLTTRLRIAYGDPGRVLADQAGHGELLVIGARGHSEHGNPFGGATIPVVRANARCEVVICADHHAAPEGSPP</sequence>
<dbReference type="Proteomes" id="UP001596074">
    <property type="component" value="Unassembled WGS sequence"/>
</dbReference>
<accession>A0ABW0ZMC3</accession>
<keyword evidence="4" id="KW-1185">Reference proteome</keyword>
<evidence type="ECO:0000313" key="3">
    <source>
        <dbReference type="EMBL" id="MFC5744346.1"/>
    </source>
</evidence>
<dbReference type="InterPro" id="IPR006015">
    <property type="entry name" value="Universal_stress_UspA"/>
</dbReference>
<proteinExistence type="inferred from homology"/>
<evidence type="ECO:0000259" key="2">
    <source>
        <dbReference type="Pfam" id="PF00582"/>
    </source>
</evidence>
<comment type="similarity">
    <text evidence="1">Belongs to the universal stress protein A family.</text>
</comment>
<dbReference type="InterPro" id="IPR014729">
    <property type="entry name" value="Rossmann-like_a/b/a_fold"/>
</dbReference>
<feature type="domain" description="UspA" evidence="2">
    <location>
        <begin position="10"/>
        <end position="136"/>
    </location>
</feature>
<dbReference type="Gene3D" id="3.40.50.620">
    <property type="entry name" value="HUPs"/>
    <property type="match status" value="1"/>
</dbReference>